<dbReference type="Proteomes" id="UP000005237">
    <property type="component" value="Unassembled WGS sequence"/>
</dbReference>
<reference evidence="1" key="2">
    <citation type="submission" date="2022-06" db="UniProtKB">
        <authorList>
            <consortium name="EnsemblMetazoa"/>
        </authorList>
    </citation>
    <scope>IDENTIFICATION</scope>
    <source>
        <strain evidence="1">DF5081</strain>
    </source>
</reference>
<accession>A0A8R1HPJ6</accession>
<reference evidence="2" key="1">
    <citation type="submission" date="2010-08" db="EMBL/GenBank/DDBJ databases">
        <authorList>
            <consortium name="Caenorhabditis japonica Sequencing Consortium"/>
            <person name="Wilson R.K."/>
        </authorList>
    </citation>
    <scope>NUCLEOTIDE SEQUENCE [LARGE SCALE GENOMIC DNA]</scope>
    <source>
        <strain evidence="2">DF5081</strain>
    </source>
</reference>
<evidence type="ECO:0000313" key="2">
    <source>
        <dbReference type="Proteomes" id="UP000005237"/>
    </source>
</evidence>
<dbReference type="EnsemblMetazoa" id="CJA03273.1">
    <property type="protein sequence ID" value="CJA03273.1"/>
    <property type="gene ID" value="WBGene00122477"/>
</dbReference>
<evidence type="ECO:0000313" key="1">
    <source>
        <dbReference type="EnsemblMetazoa" id="CJA03273.1"/>
    </source>
</evidence>
<sequence length="395" mass="43776">MQSNEDSTNAFSALNQFTLSQNLASASPTKALANPDFLNLLRGLQNSGQLPPLQMPMLTQIEENPPFPSDLMLKASPSAGSDMSSAGDDEEQKTMPLQQLHIDSSGNISAGNPAELKSSRGENWIECFTTTRPQEYEALLYSVYVSERTDRKFDGWTYFDCLHRLQSKCRYKLRAKKQDEFFIVEERSVHNHGAVEPVGQAGSHAGLPKTVREIVDLSHKESWPVEMRAAKVDEEIKRLGLPANPRLGRQIDNRIAYLRRVNNLKESRQVLDQINSQQPGATIPTATNGLVDPQALQSFLEQNGGSLVVEKGVVEKLLGPQAAAALAVAQQEIQQEKSDNQKLISDLIDVKQSPELLQFLQDQQKLVHSQEELSGLLPAFAGGAMENFEQQQQGM</sequence>
<keyword evidence="2" id="KW-1185">Reference proteome</keyword>
<protein>
    <recommendedName>
        <fullName evidence="3">FLYWCH-type domain-containing protein</fullName>
    </recommendedName>
</protein>
<name>A0A8R1HPJ6_CAEJA</name>
<proteinExistence type="predicted"/>
<organism evidence="1 2">
    <name type="scientific">Caenorhabditis japonica</name>
    <dbReference type="NCBI Taxonomy" id="281687"/>
    <lineage>
        <taxon>Eukaryota</taxon>
        <taxon>Metazoa</taxon>
        <taxon>Ecdysozoa</taxon>
        <taxon>Nematoda</taxon>
        <taxon>Chromadorea</taxon>
        <taxon>Rhabditida</taxon>
        <taxon>Rhabditina</taxon>
        <taxon>Rhabditomorpha</taxon>
        <taxon>Rhabditoidea</taxon>
        <taxon>Rhabditidae</taxon>
        <taxon>Peloderinae</taxon>
        <taxon>Caenorhabditis</taxon>
    </lineage>
</organism>
<evidence type="ECO:0008006" key="3">
    <source>
        <dbReference type="Google" id="ProtNLM"/>
    </source>
</evidence>
<dbReference type="AlphaFoldDB" id="A0A8R1HPJ6"/>